<keyword evidence="4" id="KW-1185">Reference proteome</keyword>
<reference evidence="4" key="2">
    <citation type="submission" date="2012-11" db="EMBL/GenBank/DDBJ databases">
        <authorList>
            <person name="Kuo A."/>
            <person name="Curtis B.A."/>
            <person name="Tanifuji G."/>
            <person name="Burki F."/>
            <person name="Gruber A."/>
            <person name="Irimia M."/>
            <person name="Maruyama S."/>
            <person name="Arias M.C."/>
            <person name="Ball S.G."/>
            <person name="Gile G.H."/>
            <person name="Hirakawa Y."/>
            <person name="Hopkins J.F."/>
            <person name="Rensing S.A."/>
            <person name="Schmutz J."/>
            <person name="Symeonidi A."/>
            <person name="Elias M."/>
            <person name="Eveleigh R.J."/>
            <person name="Herman E.K."/>
            <person name="Klute M.J."/>
            <person name="Nakayama T."/>
            <person name="Obornik M."/>
            <person name="Reyes-Prieto A."/>
            <person name="Armbrust E.V."/>
            <person name="Aves S.J."/>
            <person name="Beiko R.G."/>
            <person name="Coutinho P."/>
            <person name="Dacks J.B."/>
            <person name="Durnford D.G."/>
            <person name="Fast N.M."/>
            <person name="Green B.R."/>
            <person name="Grisdale C."/>
            <person name="Hempe F."/>
            <person name="Henrissat B."/>
            <person name="Hoppner M.P."/>
            <person name="Ishida K.-I."/>
            <person name="Kim E."/>
            <person name="Koreny L."/>
            <person name="Kroth P.G."/>
            <person name="Liu Y."/>
            <person name="Malik S.-B."/>
            <person name="Maier U.G."/>
            <person name="McRose D."/>
            <person name="Mock T."/>
            <person name="Neilson J.A."/>
            <person name="Onodera N.T."/>
            <person name="Poole A.M."/>
            <person name="Pritham E.J."/>
            <person name="Richards T.A."/>
            <person name="Rocap G."/>
            <person name="Roy S.W."/>
            <person name="Sarai C."/>
            <person name="Schaack S."/>
            <person name="Shirato S."/>
            <person name="Slamovits C.H."/>
            <person name="Spencer D.F."/>
            <person name="Suzuki S."/>
            <person name="Worden A.Z."/>
            <person name="Zauner S."/>
            <person name="Barry K."/>
            <person name="Bell C."/>
            <person name="Bharti A.K."/>
            <person name="Crow J.A."/>
            <person name="Grimwood J."/>
            <person name="Kramer R."/>
            <person name="Lindquist E."/>
            <person name="Lucas S."/>
            <person name="Salamov A."/>
            <person name="McFadden G.I."/>
            <person name="Lane C.E."/>
            <person name="Keeling P.J."/>
            <person name="Gray M.W."/>
            <person name="Grigoriev I.V."/>
            <person name="Archibald J.M."/>
        </authorList>
    </citation>
    <scope>NUCLEOTIDE SEQUENCE</scope>
    <source>
        <strain evidence="4">CCMP2712</strain>
    </source>
</reference>
<feature type="region of interest" description="Disordered" evidence="1">
    <location>
        <begin position="160"/>
        <end position="234"/>
    </location>
</feature>
<dbReference type="Proteomes" id="UP000011087">
    <property type="component" value="Unassembled WGS sequence"/>
</dbReference>
<dbReference type="PaxDb" id="55529-EKX31617"/>
<evidence type="ECO:0000313" key="2">
    <source>
        <dbReference type="EMBL" id="EKX31617.1"/>
    </source>
</evidence>
<dbReference type="EnsemblProtists" id="EKX31617">
    <property type="protein sequence ID" value="EKX31617"/>
    <property type="gene ID" value="GUITHDRAFT_156528"/>
</dbReference>
<feature type="non-terminal residue" evidence="2">
    <location>
        <position position="234"/>
    </location>
</feature>
<dbReference type="HOGENOM" id="CLU_1187705_0_0_1"/>
<feature type="compositionally biased region" description="Basic and acidic residues" evidence="1">
    <location>
        <begin position="196"/>
        <end position="207"/>
    </location>
</feature>
<organism evidence="2">
    <name type="scientific">Guillardia theta (strain CCMP2712)</name>
    <name type="common">Cryptophyte</name>
    <dbReference type="NCBI Taxonomy" id="905079"/>
    <lineage>
        <taxon>Eukaryota</taxon>
        <taxon>Cryptophyceae</taxon>
        <taxon>Pyrenomonadales</taxon>
        <taxon>Geminigeraceae</taxon>
        <taxon>Guillardia</taxon>
    </lineage>
</organism>
<reference evidence="2 4" key="1">
    <citation type="journal article" date="2012" name="Nature">
        <title>Algal genomes reveal evolutionary mosaicism and the fate of nucleomorphs.</title>
        <authorList>
            <consortium name="DOE Joint Genome Institute"/>
            <person name="Curtis B.A."/>
            <person name="Tanifuji G."/>
            <person name="Burki F."/>
            <person name="Gruber A."/>
            <person name="Irimia M."/>
            <person name="Maruyama S."/>
            <person name="Arias M.C."/>
            <person name="Ball S.G."/>
            <person name="Gile G.H."/>
            <person name="Hirakawa Y."/>
            <person name="Hopkins J.F."/>
            <person name="Kuo A."/>
            <person name="Rensing S.A."/>
            <person name="Schmutz J."/>
            <person name="Symeonidi A."/>
            <person name="Elias M."/>
            <person name="Eveleigh R.J."/>
            <person name="Herman E.K."/>
            <person name="Klute M.J."/>
            <person name="Nakayama T."/>
            <person name="Obornik M."/>
            <person name="Reyes-Prieto A."/>
            <person name="Armbrust E.V."/>
            <person name="Aves S.J."/>
            <person name="Beiko R.G."/>
            <person name="Coutinho P."/>
            <person name="Dacks J.B."/>
            <person name="Durnford D.G."/>
            <person name="Fast N.M."/>
            <person name="Green B.R."/>
            <person name="Grisdale C.J."/>
            <person name="Hempel F."/>
            <person name="Henrissat B."/>
            <person name="Hoppner M.P."/>
            <person name="Ishida K."/>
            <person name="Kim E."/>
            <person name="Koreny L."/>
            <person name="Kroth P.G."/>
            <person name="Liu Y."/>
            <person name="Malik S.B."/>
            <person name="Maier U.G."/>
            <person name="McRose D."/>
            <person name="Mock T."/>
            <person name="Neilson J.A."/>
            <person name="Onodera N.T."/>
            <person name="Poole A.M."/>
            <person name="Pritham E.J."/>
            <person name="Richards T.A."/>
            <person name="Rocap G."/>
            <person name="Roy S.W."/>
            <person name="Sarai C."/>
            <person name="Schaack S."/>
            <person name="Shirato S."/>
            <person name="Slamovits C.H."/>
            <person name="Spencer D.F."/>
            <person name="Suzuki S."/>
            <person name="Worden A.Z."/>
            <person name="Zauner S."/>
            <person name="Barry K."/>
            <person name="Bell C."/>
            <person name="Bharti A.K."/>
            <person name="Crow J.A."/>
            <person name="Grimwood J."/>
            <person name="Kramer R."/>
            <person name="Lindquist E."/>
            <person name="Lucas S."/>
            <person name="Salamov A."/>
            <person name="McFadden G.I."/>
            <person name="Lane C.E."/>
            <person name="Keeling P.J."/>
            <person name="Gray M.W."/>
            <person name="Grigoriev I.V."/>
            <person name="Archibald J.M."/>
        </authorList>
    </citation>
    <scope>NUCLEOTIDE SEQUENCE</scope>
    <source>
        <strain evidence="2 4">CCMP2712</strain>
    </source>
</reference>
<sequence length="234" mass="25968">MASKTNSSPYLWGARTVSRGKAAMNATPRATEQVSAPMSRAHDTRAVNAVSIARGGFTSLSSWKRAANQLIRQLYRAKVILGDLVENQDVDPLCVVDDAGDLHNDDIPAEALHAAGKADEDLKDKLKLAENIVRKLYARSMELTQQNKYLREENERLSQLSVERPRSTSGFSEILHEQKTDTKRRDRPFTAGAPLAKKEEIEQRRVMSAEPQLGSRRGARASTDGWELGGQENL</sequence>
<dbReference type="GeneID" id="17288340"/>
<dbReference type="AlphaFoldDB" id="L1I694"/>
<gene>
    <name evidence="2" type="ORF">GUITHDRAFT_156528</name>
</gene>
<feature type="compositionally biased region" description="Polar residues" evidence="1">
    <location>
        <begin position="160"/>
        <end position="171"/>
    </location>
</feature>
<proteinExistence type="predicted"/>
<dbReference type="RefSeq" id="XP_005818597.1">
    <property type="nucleotide sequence ID" value="XM_005818540.1"/>
</dbReference>
<feature type="compositionally biased region" description="Basic and acidic residues" evidence="1">
    <location>
        <begin position="174"/>
        <end position="188"/>
    </location>
</feature>
<accession>L1I694</accession>
<dbReference type="KEGG" id="gtt:GUITHDRAFT_156528"/>
<evidence type="ECO:0000313" key="4">
    <source>
        <dbReference type="Proteomes" id="UP000011087"/>
    </source>
</evidence>
<reference evidence="3" key="3">
    <citation type="submission" date="2015-06" db="UniProtKB">
        <authorList>
            <consortium name="EnsemblProtists"/>
        </authorList>
    </citation>
    <scope>IDENTIFICATION</scope>
</reference>
<dbReference type="EMBL" id="JH993256">
    <property type="protein sequence ID" value="EKX31617.1"/>
    <property type="molecule type" value="Genomic_DNA"/>
</dbReference>
<protein>
    <submittedName>
        <fullName evidence="2 3">Uncharacterized protein</fullName>
    </submittedName>
</protein>
<name>L1I694_GUITC</name>
<evidence type="ECO:0000313" key="3">
    <source>
        <dbReference type="EnsemblProtists" id="EKX31617"/>
    </source>
</evidence>
<evidence type="ECO:0000256" key="1">
    <source>
        <dbReference type="SAM" id="MobiDB-lite"/>
    </source>
</evidence>